<feature type="signal peptide" evidence="2">
    <location>
        <begin position="1"/>
        <end position="23"/>
    </location>
</feature>
<comment type="caution">
    <text evidence="3">The sequence shown here is derived from an EMBL/GenBank/DDBJ whole genome shotgun (WGS) entry which is preliminary data.</text>
</comment>
<organism evidence="3 4">
    <name type="scientific">Dactylosporangium matsuzakiense</name>
    <dbReference type="NCBI Taxonomy" id="53360"/>
    <lineage>
        <taxon>Bacteria</taxon>
        <taxon>Bacillati</taxon>
        <taxon>Actinomycetota</taxon>
        <taxon>Actinomycetes</taxon>
        <taxon>Micromonosporales</taxon>
        <taxon>Micromonosporaceae</taxon>
        <taxon>Dactylosporangium</taxon>
    </lineage>
</organism>
<evidence type="ECO:0000256" key="2">
    <source>
        <dbReference type="SAM" id="SignalP"/>
    </source>
</evidence>
<name>A0A9W6KRU0_9ACTN</name>
<dbReference type="EMBL" id="BSFP01000072">
    <property type="protein sequence ID" value="GLL06458.1"/>
    <property type="molecule type" value="Genomic_DNA"/>
</dbReference>
<reference evidence="3" key="1">
    <citation type="journal article" date="2014" name="Int. J. Syst. Evol. Microbiol.">
        <title>Complete genome sequence of Corynebacterium casei LMG S-19264T (=DSM 44701T), isolated from a smear-ripened cheese.</title>
        <authorList>
            <consortium name="US DOE Joint Genome Institute (JGI-PGF)"/>
            <person name="Walter F."/>
            <person name="Albersmeier A."/>
            <person name="Kalinowski J."/>
            <person name="Ruckert C."/>
        </authorList>
    </citation>
    <scope>NUCLEOTIDE SEQUENCE</scope>
    <source>
        <strain evidence="3">VKM Ac-1321</strain>
    </source>
</reference>
<dbReference type="AlphaFoldDB" id="A0A9W6KRU0"/>
<feature type="region of interest" description="Disordered" evidence="1">
    <location>
        <begin position="24"/>
        <end position="51"/>
    </location>
</feature>
<evidence type="ECO:0000313" key="3">
    <source>
        <dbReference type="EMBL" id="GLL06458.1"/>
    </source>
</evidence>
<evidence type="ECO:0000313" key="4">
    <source>
        <dbReference type="Proteomes" id="UP001143480"/>
    </source>
</evidence>
<feature type="compositionally biased region" description="Low complexity" evidence="1">
    <location>
        <begin position="34"/>
        <end position="43"/>
    </location>
</feature>
<feature type="chain" id="PRO_5040818582" description="Lipoprotein LprG" evidence="2">
    <location>
        <begin position="24"/>
        <end position="262"/>
    </location>
</feature>
<keyword evidence="2" id="KW-0732">Signal</keyword>
<keyword evidence="4" id="KW-1185">Reference proteome</keyword>
<gene>
    <name evidence="3" type="ORF">GCM10017581_082080</name>
</gene>
<dbReference type="PROSITE" id="PS51257">
    <property type="entry name" value="PROKAR_LIPOPROTEIN"/>
    <property type="match status" value="1"/>
</dbReference>
<evidence type="ECO:0008006" key="5">
    <source>
        <dbReference type="Google" id="ProtNLM"/>
    </source>
</evidence>
<protein>
    <recommendedName>
        <fullName evidence="5">Lipoprotein LprG</fullName>
    </recommendedName>
</protein>
<proteinExistence type="predicted"/>
<evidence type="ECO:0000256" key="1">
    <source>
        <dbReference type="SAM" id="MobiDB-lite"/>
    </source>
</evidence>
<dbReference type="Gene3D" id="2.50.20.20">
    <property type="match status" value="1"/>
</dbReference>
<reference evidence="3" key="2">
    <citation type="submission" date="2023-01" db="EMBL/GenBank/DDBJ databases">
        <authorList>
            <person name="Sun Q."/>
            <person name="Evtushenko L."/>
        </authorList>
    </citation>
    <scope>NUCLEOTIDE SEQUENCE</scope>
    <source>
        <strain evidence="3">VKM Ac-1321</strain>
    </source>
</reference>
<dbReference type="RefSeq" id="WP_261965310.1">
    <property type="nucleotide sequence ID" value="NZ_BAAAXA010000001.1"/>
</dbReference>
<accession>A0A9W6KRU0</accession>
<sequence>MPRHTSFLAVLVLAGVGASGCLGMPQPEPHPVRPTTTSSKAAPSPSPTPAKDDVVAALNRLAGAQFTYHVKSNLPADTKGTATGTVDATGGFDHAGKVFEETVTVAGTGTDDGTHHRIVVGTDSYVLTKENTKWVHLDLGRLKSQTLYGIDMEDPIGLVAFTGAVTEASAGGPHEYKGQFKPGAKYNFLPVGRPSIVAIYGGTAPFTVTTDDQGNITSLHIVLDVKDQTIDMTTTFAGHGQPLATKRPAKNKTAEASDIYYG</sequence>
<dbReference type="Proteomes" id="UP001143480">
    <property type="component" value="Unassembled WGS sequence"/>
</dbReference>